<dbReference type="Pfam" id="PF02627">
    <property type="entry name" value="CMD"/>
    <property type="match status" value="2"/>
</dbReference>
<comment type="caution">
    <text evidence="3">The sequence shown here is derived from an EMBL/GenBank/DDBJ whole genome shotgun (WGS) entry which is preliminary data.</text>
</comment>
<dbReference type="Gene3D" id="1.20.1290.10">
    <property type="entry name" value="AhpD-like"/>
    <property type="match status" value="1"/>
</dbReference>
<dbReference type="PANTHER" id="PTHR33570">
    <property type="entry name" value="4-CARBOXYMUCONOLACTONE DECARBOXYLASE FAMILY PROTEIN"/>
    <property type="match status" value="1"/>
</dbReference>
<dbReference type="InterPro" id="IPR052512">
    <property type="entry name" value="4CMD/NDH-1_regulator"/>
</dbReference>
<keyword evidence="4" id="KW-1185">Reference proteome</keyword>
<gene>
    <name evidence="3" type="ORF">ATO67_20290</name>
</gene>
<feature type="domain" description="Carboxymuconolactone decarboxylase-like" evidence="1">
    <location>
        <begin position="163"/>
        <end position="245"/>
    </location>
</feature>
<dbReference type="CDD" id="cd02233">
    <property type="entry name" value="cupin_HNL-like"/>
    <property type="match status" value="1"/>
</dbReference>
<feature type="domain" description="Cupin type-2" evidence="2">
    <location>
        <begin position="303"/>
        <end position="366"/>
    </location>
</feature>
<dbReference type="InterPro" id="IPR014710">
    <property type="entry name" value="RmlC-like_jellyroll"/>
</dbReference>
<proteinExistence type="predicted"/>
<dbReference type="GO" id="GO:0051920">
    <property type="term" value="F:peroxiredoxin activity"/>
    <property type="evidence" value="ECO:0007669"/>
    <property type="project" value="InterPro"/>
</dbReference>
<protein>
    <submittedName>
        <fullName evidence="3">Carboxymuconolactone decarboxylase</fullName>
    </submittedName>
</protein>
<dbReference type="STRING" id="2052828.ATO67_20290"/>
<dbReference type="InterPro" id="IPR003779">
    <property type="entry name" value="CMD-like"/>
</dbReference>
<dbReference type="InterPro" id="IPR029032">
    <property type="entry name" value="AhpD-like"/>
</dbReference>
<dbReference type="Gene3D" id="2.60.120.10">
    <property type="entry name" value="Jelly Rolls"/>
    <property type="match status" value="1"/>
</dbReference>
<sequence length="396" mass="42236">MKNIAASIAISALAATGVEAQEERRRVAPPAVYTVAPGLGHFTDDVLFGEVWVRTDLAPRDRSLVTLSAIVSTGKNEQIAAHVSRALDNDVKPGEIGELITHLAFYSGWPNAISAVTETEKIFDERQIAPLSNSEATRIKLEVAAEATRKATVDAAVAPTAAALADLTNRVLFGDLWQRPDLSARDRSLVTMAALIAVGQPEQLPFHANRAMDNGLTQSEASEILTHVAFYSGWPRAMSAVPVLKKVFENRNGIEMSAPQANITITPAGSSAAPAPAEYFTGSVHISARYQADAPARIGGATVSFSAGARTAWHTHPLGQTLFIVSGRGWVQKEGEPIQQVGPGDVVWIPPLIRHWHGASPSEPMSHFAVAEALDGSAVTWMEKVSDEDYAKGAAE</sequence>
<organism evidence="3 4">
    <name type="scientific">Agrobacterium bohemicum</name>
    <dbReference type="NCBI Taxonomy" id="2052828"/>
    <lineage>
        <taxon>Bacteria</taxon>
        <taxon>Pseudomonadati</taxon>
        <taxon>Pseudomonadota</taxon>
        <taxon>Alphaproteobacteria</taxon>
        <taxon>Hyphomicrobiales</taxon>
        <taxon>Rhizobiaceae</taxon>
        <taxon>Rhizobium/Agrobacterium group</taxon>
        <taxon>Agrobacterium</taxon>
    </lineage>
</organism>
<dbReference type="InterPro" id="IPR047263">
    <property type="entry name" value="HNL-like_cupin"/>
</dbReference>
<dbReference type="Proteomes" id="UP000070498">
    <property type="component" value="Unassembled WGS sequence"/>
</dbReference>
<dbReference type="Pfam" id="PF07883">
    <property type="entry name" value="Cupin_2"/>
    <property type="match status" value="1"/>
</dbReference>
<evidence type="ECO:0000313" key="3">
    <source>
        <dbReference type="EMBL" id="KXG87342.1"/>
    </source>
</evidence>
<accession>A0A135P7E1</accession>
<dbReference type="EMBL" id="LNUW01000007">
    <property type="protein sequence ID" value="KXG87342.1"/>
    <property type="molecule type" value="Genomic_DNA"/>
</dbReference>
<dbReference type="PANTHER" id="PTHR33570:SF9">
    <property type="entry name" value="BLL4600 PROTEIN"/>
    <property type="match status" value="1"/>
</dbReference>
<evidence type="ECO:0000259" key="2">
    <source>
        <dbReference type="Pfam" id="PF07883"/>
    </source>
</evidence>
<dbReference type="RefSeq" id="WP_067653349.1">
    <property type="nucleotide sequence ID" value="NZ_KQ961036.1"/>
</dbReference>
<name>A0A135P7E1_9HYPH</name>
<feature type="domain" description="Carboxymuconolactone decarboxylase-like" evidence="1">
    <location>
        <begin position="37"/>
        <end position="119"/>
    </location>
</feature>
<evidence type="ECO:0000259" key="1">
    <source>
        <dbReference type="Pfam" id="PF02627"/>
    </source>
</evidence>
<dbReference type="InterPro" id="IPR011051">
    <property type="entry name" value="RmlC_Cupin_sf"/>
</dbReference>
<evidence type="ECO:0000313" key="4">
    <source>
        <dbReference type="Proteomes" id="UP000070498"/>
    </source>
</evidence>
<dbReference type="AlphaFoldDB" id="A0A135P7E1"/>
<dbReference type="InterPro" id="IPR013096">
    <property type="entry name" value="Cupin_2"/>
</dbReference>
<reference evidence="3 4" key="1">
    <citation type="submission" date="2015-11" db="EMBL/GenBank/DDBJ databases">
        <title>Draft genome sequence of Agrobacterium sp. R89-1.</title>
        <authorList>
            <person name="Zahradnik J."/>
            <person name="Kyslikova E."/>
            <person name="Palyzova A."/>
            <person name="Kyslik P."/>
        </authorList>
    </citation>
    <scope>NUCLEOTIDE SEQUENCE [LARGE SCALE GENOMIC DNA]</scope>
    <source>
        <strain evidence="3 4">R89-1</strain>
    </source>
</reference>
<dbReference type="SUPFAM" id="SSF51182">
    <property type="entry name" value="RmlC-like cupins"/>
    <property type="match status" value="1"/>
</dbReference>
<dbReference type="SUPFAM" id="SSF69118">
    <property type="entry name" value="AhpD-like"/>
    <property type="match status" value="2"/>
</dbReference>